<sequence length="113" mass="12183">MSESVFLSPKSIAVVGASDKQGSVGRAITSNIMNGYKGIVYPISPTRETVFDQKAYKSVLDVPDPIDLAVVITKNTIVPVVLEECGKKKIKGAIVITAGFKEVDEEGKNWNKN</sequence>
<evidence type="ECO:0000256" key="2">
    <source>
        <dbReference type="ARBA" id="ARBA00022741"/>
    </source>
</evidence>
<dbReference type="InterPro" id="IPR051538">
    <property type="entry name" value="Acyl-CoA_Synth/Transferase"/>
</dbReference>
<keyword evidence="2" id="KW-0547">Nucleotide-binding</keyword>
<evidence type="ECO:0000259" key="4">
    <source>
        <dbReference type="SMART" id="SM00881"/>
    </source>
</evidence>
<protein>
    <submittedName>
        <fullName evidence="5">CoA-binding domain-containing protein (YfiQ)</fullName>
    </submittedName>
</protein>
<dbReference type="Gene3D" id="3.40.50.720">
    <property type="entry name" value="NAD(P)-binding Rossmann-like Domain"/>
    <property type="match status" value="1"/>
</dbReference>
<evidence type="ECO:0000313" key="5">
    <source>
        <dbReference type="EMBL" id="AIF21408.1"/>
    </source>
</evidence>
<dbReference type="InterPro" id="IPR036291">
    <property type="entry name" value="NAD(P)-bd_dom_sf"/>
</dbReference>
<dbReference type="PANTHER" id="PTHR43334">
    <property type="entry name" value="ACETATE--COA LIGASE [ADP-FORMING]"/>
    <property type="match status" value="1"/>
</dbReference>
<feature type="domain" description="CoA-binding" evidence="4">
    <location>
        <begin position="6"/>
        <end position="100"/>
    </location>
</feature>
<keyword evidence="1" id="KW-0436">Ligase</keyword>
<proteinExistence type="predicted"/>
<accession>A0A075I678</accession>
<name>A0A075I678_9ARCH</name>
<dbReference type="EMBL" id="KF901190">
    <property type="protein sequence ID" value="AIF21408.1"/>
    <property type="molecule type" value="Genomic_DNA"/>
</dbReference>
<reference evidence="5" key="1">
    <citation type="journal article" date="2014" name="Genome Biol. Evol.">
        <title>Pangenome evidence for extensive interdomain horizontal transfer affecting lineage core and shell genes in uncultured planktonic thaumarchaeota and euryarchaeota.</title>
        <authorList>
            <person name="Deschamps P."/>
            <person name="Zivanovic Y."/>
            <person name="Moreira D."/>
            <person name="Rodriguez-Valera F."/>
            <person name="Lopez-Garcia P."/>
        </authorList>
    </citation>
    <scope>NUCLEOTIDE SEQUENCE</scope>
</reference>
<dbReference type="GO" id="GO:0005524">
    <property type="term" value="F:ATP binding"/>
    <property type="evidence" value="ECO:0007669"/>
    <property type="project" value="UniProtKB-KW"/>
</dbReference>
<dbReference type="Pfam" id="PF13380">
    <property type="entry name" value="CoA_binding_2"/>
    <property type="match status" value="1"/>
</dbReference>
<dbReference type="SUPFAM" id="SSF51735">
    <property type="entry name" value="NAD(P)-binding Rossmann-fold domains"/>
    <property type="match status" value="1"/>
</dbReference>
<dbReference type="PANTHER" id="PTHR43334:SF2">
    <property type="entry name" value="ACETATE--COA LIGASE [ADP-FORMING]"/>
    <property type="match status" value="1"/>
</dbReference>
<dbReference type="AlphaFoldDB" id="A0A075I678"/>
<dbReference type="GO" id="GO:0016874">
    <property type="term" value="F:ligase activity"/>
    <property type="evidence" value="ECO:0007669"/>
    <property type="project" value="UniProtKB-KW"/>
</dbReference>
<gene>
    <name evidence="5" type="primary">yfiQ</name>
</gene>
<dbReference type="SMART" id="SM00881">
    <property type="entry name" value="CoA_binding"/>
    <property type="match status" value="1"/>
</dbReference>
<keyword evidence="3" id="KW-0067">ATP-binding</keyword>
<evidence type="ECO:0000256" key="1">
    <source>
        <dbReference type="ARBA" id="ARBA00022598"/>
    </source>
</evidence>
<organism evidence="5">
    <name type="scientific">uncultured marine thaumarchaeote SAT1000_04_F07</name>
    <dbReference type="NCBI Taxonomy" id="1456355"/>
    <lineage>
        <taxon>Archaea</taxon>
        <taxon>Nitrososphaerota</taxon>
        <taxon>environmental samples</taxon>
    </lineage>
</organism>
<evidence type="ECO:0000256" key="3">
    <source>
        <dbReference type="ARBA" id="ARBA00022840"/>
    </source>
</evidence>
<dbReference type="InterPro" id="IPR003781">
    <property type="entry name" value="CoA-bd"/>
</dbReference>